<keyword evidence="1" id="KW-0812">Transmembrane</keyword>
<dbReference type="Proteomes" id="UP001589906">
    <property type="component" value="Unassembled WGS sequence"/>
</dbReference>
<comment type="caution">
    <text evidence="2">The sequence shown here is derived from an EMBL/GenBank/DDBJ whole genome shotgun (WGS) entry which is preliminary data.</text>
</comment>
<keyword evidence="1" id="KW-0472">Membrane</keyword>
<protein>
    <submittedName>
        <fullName evidence="2">Uncharacterized protein</fullName>
    </submittedName>
</protein>
<proteinExistence type="predicted"/>
<dbReference type="EMBL" id="JBHLSW010000004">
    <property type="protein sequence ID" value="MFC0633582.1"/>
    <property type="molecule type" value="Genomic_DNA"/>
</dbReference>
<accession>A0ABV6R1T2</accession>
<organism evidence="2 3">
    <name type="scientific">Brevundimonas balnearis</name>
    <dbReference type="NCBI Taxonomy" id="1572858"/>
    <lineage>
        <taxon>Bacteria</taxon>
        <taxon>Pseudomonadati</taxon>
        <taxon>Pseudomonadota</taxon>
        <taxon>Alphaproteobacteria</taxon>
        <taxon>Caulobacterales</taxon>
        <taxon>Caulobacteraceae</taxon>
        <taxon>Brevundimonas</taxon>
    </lineage>
</organism>
<evidence type="ECO:0000313" key="3">
    <source>
        <dbReference type="Proteomes" id="UP001589906"/>
    </source>
</evidence>
<gene>
    <name evidence="2" type="ORF">ACFFGE_06790</name>
</gene>
<name>A0ABV6R1T2_9CAUL</name>
<dbReference type="RefSeq" id="WP_376835493.1">
    <property type="nucleotide sequence ID" value="NZ_JBHLSW010000004.1"/>
</dbReference>
<evidence type="ECO:0000256" key="1">
    <source>
        <dbReference type="SAM" id="Phobius"/>
    </source>
</evidence>
<reference evidence="2 3" key="1">
    <citation type="submission" date="2024-09" db="EMBL/GenBank/DDBJ databases">
        <authorList>
            <person name="Sun Q."/>
            <person name="Mori K."/>
        </authorList>
    </citation>
    <scope>NUCLEOTIDE SEQUENCE [LARGE SCALE GENOMIC DNA]</scope>
    <source>
        <strain evidence="2 3">NCAIM B.02621</strain>
    </source>
</reference>
<evidence type="ECO:0000313" key="2">
    <source>
        <dbReference type="EMBL" id="MFC0633582.1"/>
    </source>
</evidence>
<keyword evidence="3" id="KW-1185">Reference proteome</keyword>
<feature type="transmembrane region" description="Helical" evidence="1">
    <location>
        <begin position="36"/>
        <end position="59"/>
    </location>
</feature>
<keyword evidence="1" id="KW-1133">Transmembrane helix</keyword>
<sequence length="62" mass="6511">MSQHNIVGSEAFQRAPYVLIRGVRPSGRRRQRARRLLVGVVALAISTAVGGAAAALMLAGVI</sequence>